<comment type="caution">
    <text evidence="1">The sequence shown here is derived from an EMBL/GenBank/DDBJ whole genome shotgun (WGS) entry which is preliminary data.</text>
</comment>
<reference evidence="2" key="1">
    <citation type="journal article" date="2019" name="IScience">
        <title>Narwhal Genome Reveals Long-Term Low Genetic Diversity despite Current Large Abundance Size.</title>
        <authorList>
            <person name="Westbury M.V."/>
            <person name="Petersen B."/>
            <person name="Garde E."/>
            <person name="Heide-Jorgensen M.P."/>
            <person name="Lorenzen E.D."/>
        </authorList>
    </citation>
    <scope>NUCLEOTIDE SEQUENCE [LARGE SCALE GENOMIC DNA]</scope>
</reference>
<name>A0A4U1EN17_MONMO</name>
<organism evidence="1 2">
    <name type="scientific">Monodon monoceros</name>
    <name type="common">Narwhal</name>
    <name type="synonym">Ceratodon monodon</name>
    <dbReference type="NCBI Taxonomy" id="40151"/>
    <lineage>
        <taxon>Eukaryota</taxon>
        <taxon>Metazoa</taxon>
        <taxon>Chordata</taxon>
        <taxon>Craniata</taxon>
        <taxon>Vertebrata</taxon>
        <taxon>Euteleostomi</taxon>
        <taxon>Mammalia</taxon>
        <taxon>Eutheria</taxon>
        <taxon>Laurasiatheria</taxon>
        <taxon>Artiodactyla</taxon>
        <taxon>Whippomorpha</taxon>
        <taxon>Cetacea</taxon>
        <taxon>Odontoceti</taxon>
        <taxon>Monodontidae</taxon>
        <taxon>Monodon</taxon>
    </lineage>
</organism>
<proteinExistence type="predicted"/>
<dbReference type="AlphaFoldDB" id="A0A4U1EN17"/>
<evidence type="ECO:0000313" key="2">
    <source>
        <dbReference type="Proteomes" id="UP000308365"/>
    </source>
</evidence>
<accession>A0A4U1EN17</accession>
<dbReference type="Proteomes" id="UP000308365">
    <property type="component" value="Unassembled WGS sequence"/>
</dbReference>
<protein>
    <submittedName>
        <fullName evidence="1">Uncharacterized protein</fullName>
    </submittedName>
</protein>
<evidence type="ECO:0000313" key="1">
    <source>
        <dbReference type="EMBL" id="TKC37891.1"/>
    </source>
</evidence>
<sequence>MAAAAAAAPSGGGGGGEEERLALLPLQWKDLVLNASVPALSSQTAIVTAVPLPHFGFGPFVIEKVIDCVYLNCLSSLLGQNYGVGLFAVFTEEKEKKRMQVESVSCYRSSLGPSTARAHYLDCQLPND</sequence>
<gene>
    <name evidence="1" type="ORF">EI555_009229</name>
</gene>
<dbReference type="EMBL" id="RWIC01001071">
    <property type="protein sequence ID" value="TKC37891.1"/>
    <property type="molecule type" value="Genomic_DNA"/>
</dbReference>